<dbReference type="GO" id="GO:0016787">
    <property type="term" value="F:hydrolase activity"/>
    <property type="evidence" value="ECO:0007669"/>
    <property type="project" value="UniProtKB-KW"/>
</dbReference>
<proteinExistence type="predicted"/>
<dbReference type="Gene3D" id="3.60.110.10">
    <property type="entry name" value="Carbon-nitrogen hydrolase"/>
    <property type="match status" value="1"/>
</dbReference>
<dbReference type="PANTHER" id="PTHR23088:SF27">
    <property type="entry name" value="DEAMINATED GLUTATHIONE AMIDASE"/>
    <property type="match status" value="1"/>
</dbReference>
<sequence>MGLAICYDIRFPELYRLLTLRGAKLIFNPAEFNIFTGKDHWETLVRARAIENVCYMVAPGQFGPKKTFHTYGRSIVVDPWGNVVAKASDMECIIMAEINMDYVDHMREQVPCIKNRRPETYKW</sequence>
<dbReference type="PROSITE" id="PS50263">
    <property type="entry name" value="CN_HYDROLASE"/>
    <property type="match status" value="1"/>
</dbReference>
<dbReference type="PROSITE" id="PS01227">
    <property type="entry name" value="UPF0012"/>
    <property type="match status" value="1"/>
</dbReference>
<gene>
    <name evidence="2" type="primary">nit1_17</name>
    <name evidence="2" type="ORF">SDC9_174842</name>
</gene>
<evidence type="ECO:0000259" key="1">
    <source>
        <dbReference type="PROSITE" id="PS50263"/>
    </source>
</evidence>
<dbReference type="AlphaFoldDB" id="A0A645GNC9"/>
<comment type="caution">
    <text evidence="2">The sequence shown here is derived from an EMBL/GenBank/DDBJ whole genome shotgun (WGS) entry which is preliminary data.</text>
</comment>
<accession>A0A645GNC9</accession>
<dbReference type="Pfam" id="PF00795">
    <property type="entry name" value="CN_hydrolase"/>
    <property type="match status" value="1"/>
</dbReference>
<dbReference type="InterPro" id="IPR003010">
    <property type="entry name" value="C-N_Hydrolase"/>
</dbReference>
<evidence type="ECO:0000313" key="2">
    <source>
        <dbReference type="EMBL" id="MPN27409.1"/>
    </source>
</evidence>
<keyword evidence="2" id="KW-0378">Hydrolase</keyword>
<dbReference type="SUPFAM" id="SSF56317">
    <property type="entry name" value="Carbon-nitrogen hydrolase"/>
    <property type="match status" value="1"/>
</dbReference>
<protein>
    <submittedName>
        <fullName evidence="2">Deaminated glutathione amidase</fullName>
        <ecNumber evidence="2">3.5.1.-</ecNumber>
    </submittedName>
</protein>
<dbReference type="InterPro" id="IPR001110">
    <property type="entry name" value="UPF0012_CS"/>
</dbReference>
<dbReference type="InterPro" id="IPR036526">
    <property type="entry name" value="C-N_Hydrolase_sf"/>
</dbReference>
<feature type="domain" description="CN hydrolase" evidence="1">
    <location>
        <begin position="1"/>
        <end position="100"/>
    </location>
</feature>
<name>A0A645GNC9_9ZZZZ</name>
<dbReference type="EMBL" id="VSSQ01077291">
    <property type="protein sequence ID" value="MPN27409.1"/>
    <property type="molecule type" value="Genomic_DNA"/>
</dbReference>
<organism evidence="2">
    <name type="scientific">bioreactor metagenome</name>
    <dbReference type="NCBI Taxonomy" id="1076179"/>
    <lineage>
        <taxon>unclassified sequences</taxon>
        <taxon>metagenomes</taxon>
        <taxon>ecological metagenomes</taxon>
    </lineage>
</organism>
<dbReference type="EC" id="3.5.1.-" evidence="2"/>
<reference evidence="2" key="1">
    <citation type="submission" date="2019-08" db="EMBL/GenBank/DDBJ databases">
        <authorList>
            <person name="Kucharzyk K."/>
            <person name="Murdoch R.W."/>
            <person name="Higgins S."/>
            <person name="Loffler F."/>
        </authorList>
    </citation>
    <scope>NUCLEOTIDE SEQUENCE</scope>
</reference>
<dbReference type="PANTHER" id="PTHR23088">
    <property type="entry name" value="NITRILASE-RELATED"/>
    <property type="match status" value="1"/>
</dbReference>